<protein>
    <submittedName>
        <fullName evidence="2">Rsc58 protein</fullName>
    </submittedName>
</protein>
<comment type="caution">
    <text evidence="2">The sequence shown here is derived from an EMBL/GenBank/DDBJ whole genome shotgun (WGS) entry which is preliminary data.</text>
</comment>
<dbReference type="Proteomes" id="UP001378960">
    <property type="component" value="Unassembled WGS sequence"/>
</dbReference>
<dbReference type="EMBL" id="BTGB01000002">
    <property type="protein sequence ID" value="GMM45270.1"/>
    <property type="molecule type" value="Genomic_DNA"/>
</dbReference>
<evidence type="ECO:0000313" key="2">
    <source>
        <dbReference type="EMBL" id="GMM45270.1"/>
    </source>
</evidence>
<gene>
    <name evidence="2" type="ORF">DAPK24_018450</name>
</gene>
<feature type="region of interest" description="Disordered" evidence="1">
    <location>
        <begin position="358"/>
        <end position="413"/>
    </location>
</feature>
<accession>A0AAV5R1W3</accession>
<keyword evidence="3" id="KW-1185">Reference proteome</keyword>
<evidence type="ECO:0000313" key="3">
    <source>
        <dbReference type="Proteomes" id="UP001378960"/>
    </source>
</evidence>
<dbReference type="AlphaFoldDB" id="A0AAV5R1W3"/>
<reference evidence="2 3" key="1">
    <citation type="journal article" date="2023" name="Elife">
        <title>Identification of key yeast species and microbe-microbe interactions impacting larval growth of Drosophila in the wild.</title>
        <authorList>
            <person name="Mure A."/>
            <person name="Sugiura Y."/>
            <person name="Maeda R."/>
            <person name="Honda K."/>
            <person name="Sakurai N."/>
            <person name="Takahashi Y."/>
            <person name="Watada M."/>
            <person name="Katoh T."/>
            <person name="Gotoh A."/>
            <person name="Gotoh Y."/>
            <person name="Taniguchi I."/>
            <person name="Nakamura K."/>
            <person name="Hayashi T."/>
            <person name="Katayama T."/>
            <person name="Uemura T."/>
            <person name="Hattori Y."/>
        </authorList>
    </citation>
    <scope>NUCLEOTIDE SEQUENCE [LARGE SCALE GENOMIC DNA]</scope>
    <source>
        <strain evidence="2 3">PK-24</strain>
    </source>
</reference>
<name>A0AAV5R1W3_PICKL</name>
<evidence type="ECO:0000256" key="1">
    <source>
        <dbReference type="SAM" id="MobiDB-lite"/>
    </source>
</evidence>
<proteinExistence type="predicted"/>
<organism evidence="2 3">
    <name type="scientific">Pichia kluyveri</name>
    <name type="common">Yeast</name>
    <dbReference type="NCBI Taxonomy" id="36015"/>
    <lineage>
        <taxon>Eukaryota</taxon>
        <taxon>Fungi</taxon>
        <taxon>Dikarya</taxon>
        <taxon>Ascomycota</taxon>
        <taxon>Saccharomycotina</taxon>
        <taxon>Pichiomycetes</taxon>
        <taxon>Pichiales</taxon>
        <taxon>Pichiaceae</taxon>
        <taxon>Pichia</taxon>
    </lineage>
</organism>
<sequence length="578" mass="66002">MAEGQEEVFEIFLNNLFYVYAHIDIAGVLSTSFPNRDTFFQTNIADINYSFLKFLDANPSIAESNKTTLQSKFENKQYQSVYDIFHDIKLACIIKILEFEDNPTLYLAIDQFYKVSVEILLREAVKLGVSLRNKKSNAEITNESNKVDETDSTNNETNVGNDDQIQKQILQLKPIETTEGLDSVLEKDFDIITSVFYNKTGKSLSIFSAGSIPFFSSINNFQSELDDREPVIDASLGITINNVMPNISMRNTDTLAKFIPTDIKYPNVKQILENYMHPNWLRLISSQWLKHGSGITSLNFSFAPSYDETQSIISNDWKGITWCQQVGFKKLVDLKQKSNREQKSFGISDADTIAEKKDLNEGDKEVADDEKKNTTTTETKDETKVENTVKNKDENKVEDKIENKDENKDETKVTEVGNTDVEMQDTVEEPKLVKFSDDEKIDLDNLVSFDEDNLVSDDEAEIISKNNVQAKISEYLTELNSIRHTRYEKQKRVITDKTKLTHGGKVLKPGKDEIKLYNKIKRLLTGLIEKKNIKVTDLNLPLDKRIPVLQHISQGTLPASMAINNSNSNRPSRYKRRK</sequence>